<dbReference type="Proteomes" id="UP001549251">
    <property type="component" value="Unassembled WGS sequence"/>
</dbReference>
<dbReference type="PANTHER" id="PTHR46889">
    <property type="entry name" value="TRANSPOSASE INSF FOR INSERTION SEQUENCE IS3B-RELATED"/>
    <property type="match status" value="1"/>
</dbReference>
<dbReference type="RefSeq" id="WP_354552119.1">
    <property type="nucleotide sequence ID" value="NZ_JBEPSD010000003.1"/>
</dbReference>
<protein>
    <submittedName>
        <fullName evidence="2">Transposase InsO family protein</fullName>
    </submittedName>
</protein>
<proteinExistence type="predicted"/>
<evidence type="ECO:0000313" key="3">
    <source>
        <dbReference type="Proteomes" id="UP001549251"/>
    </source>
</evidence>
<reference evidence="2 3" key="1">
    <citation type="submission" date="2024-06" db="EMBL/GenBank/DDBJ databases">
        <title>Sorghum-associated microbial communities from plants grown in Nebraska, USA.</title>
        <authorList>
            <person name="Schachtman D."/>
        </authorList>
    </citation>
    <scope>NUCLEOTIDE SEQUENCE [LARGE SCALE GENOMIC DNA]</scope>
    <source>
        <strain evidence="2 3">1757</strain>
    </source>
</reference>
<dbReference type="EMBL" id="JBEPSD010000003">
    <property type="protein sequence ID" value="MET4570696.1"/>
    <property type="molecule type" value="Genomic_DNA"/>
</dbReference>
<dbReference type="InterPro" id="IPR050900">
    <property type="entry name" value="Transposase_IS3/IS150/IS904"/>
</dbReference>
<dbReference type="PROSITE" id="PS50994">
    <property type="entry name" value="INTEGRASE"/>
    <property type="match status" value="1"/>
</dbReference>
<name>A0ABV2Q072_9GAMM</name>
<dbReference type="InterPro" id="IPR036397">
    <property type="entry name" value="RNaseH_sf"/>
</dbReference>
<evidence type="ECO:0000313" key="2">
    <source>
        <dbReference type="EMBL" id="MET4570696.1"/>
    </source>
</evidence>
<dbReference type="Pfam" id="PF00665">
    <property type="entry name" value="rve"/>
    <property type="match status" value="1"/>
</dbReference>
<evidence type="ECO:0000259" key="1">
    <source>
        <dbReference type="PROSITE" id="PS50994"/>
    </source>
</evidence>
<dbReference type="PANTHER" id="PTHR46889:SF4">
    <property type="entry name" value="TRANSPOSASE INSO FOR INSERTION SEQUENCE ELEMENT IS911B-RELATED"/>
    <property type="match status" value="1"/>
</dbReference>
<dbReference type="InterPro" id="IPR012337">
    <property type="entry name" value="RNaseH-like_sf"/>
</dbReference>
<gene>
    <name evidence="2" type="ORF">ABIE04_003075</name>
</gene>
<accession>A0ABV2Q072</accession>
<feature type="domain" description="Integrase catalytic" evidence="1">
    <location>
        <begin position="1"/>
        <end position="163"/>
    </location>
</feature>
<dbReference type="Pfam" id="PF13333">
    <property type="entry name" value="rve_2"/>
    <property type="match status" value="1"/>
</dbReference>
<keyword evidence="3" id="KW-1185">Reference proteome</keyword>
<sequence>MTVDRIDQVWVTDVTYLKVSGTWRYLATVMDRHSRRLLGWALGTEKSAQLTGRALRAAVRHRKPPPGTVVHSDRGVELSSRFKQALASAALVQSVNRPRRMTDNAHMESWNKSMKADMYHRQSFTSERTLRSALRSYIDFYNKHRLHSALGYRSPVEFEAQGV</sequence>
<dbReference type="InterPro" id="IPR001584">
    <property type="entry name" value="Integrase_cat-core"/>
</dbReference>
<comment type="caution">
    <text evidence="2">The sequence shown here is derived from an EMBL/GenBank/DDBJ whole genome shotgun (WGS) entry which is preliminary data.</text>
</comment>
<organism evidence="2 3">
    <name type="scientific">Rhodanobacter soli</name>
    <dbReference type="NCBI Taxonomy" id="590609"/>
    <lineage>
        <taxon>Bacteria</taxon>
        <taxon>Pseudomonadati</taxon>
        <taxon>Pseudomonadota</taxon>
        <taxon>Gammaproteobacteria</taxon>
        <taxon>Lysobacterales</taxon>
        <taxon>Rhodanobacteraceae</taxon>
        <taxon>Rhodanobacter</taxon>
    </lineage>
</organism>
<dbReference type="InterPro" id="IPR048020">
    <property type="entry name" value="Transpos_IS3"/>
</dbReference>
<dbReference type="SUPFAM" id="SSF53098">
    <property type="entry name" value="Ribonuclease H-like"/>
    <property type="match status" value="1"/>
</dbReference>
<dbReference type="Gene3D" id="3.30.420.10">
    <property type="entry name" value="Ribonuclease H-like superfamily/Ribonuclease H"/>
    <property type="match status" value="1"/>
</dbReference>
<dbReference type="NCBIfam" id="NF033516">
    <property type="entry name" value="transpos_IS3"/>
    <property type="match status" value="1"/>
</dbReference>